<gene>
    <name evidence="2" type="ORF">B296_00048911</name>
</gene>
<feature type="transmembrane region" description="Helical" evidence="1">
    <location>
        <begin position="90"/>
        <end position="111"/>
    </location>
</feature>
<sequence length="142" mass="16591">MLEDRIIVEVTTNSNTEPLLPSRTSYARSLSHADNELKRFQSYLRWMCVDQSDSRHVMIFWSLFLLLGVFIPTVSHFVLSCAPTHRTYDVVVQLSLTFAFGLSYLCLSAFVRCYDLRRSLFLDKMNIFFNLNYTCHYINGLL</sequence>
<dbReference type="PANTHER" id="PTHR31963">
    <property type="entry name" value="RAS GUANINE NUCLEOTIDE EXCHANGE FACTOR K"/>
    <property type="match status" value="1"/>
</dbReference>
<keyword evidence="1" id="KW-0812">Transmembrane</keyword>
<name>A0A426YSU3_ENSVE</name>
<proteinExistence type="predicted"/>
<dbReference type="PANTHER" id="PTHR31963:SF29">
    <property type="entry name" value="OS02G0566400 PROTEIN"/>
    <property type="match status" value="1"/>
</dbReference>
<dbReference type="InterPro" id="IPR021924">
    <property type="entry name" value="DUF3537"/>
</dbReference>
<reference evidence="2 3" key="1">
    <citation type="journal article" date="2014" name="Agronomy (Basel)">
        <title>A Draft Genome Sequence for Ensete ventricosum, the Drought-Tolerant Tree Against Hunger.</title>
        <authorList>
            <person name="Harrison J."/>
            <person name="Moore K.A."/>
            <person name="Paszkiewicz K."/>
            <person name="Jones T."/>
            <person name="Grant M."/>
            <person name="Ambacheew D."/>
            <person name="Muzemil S."/>
            <person name="Studholme D.J."/>
        </authorList>
    </citation>
    <scope>NUCLEOTIDE SEQUENCE [LARGE SCALE GENOMIC DNA]</scope>
</reference>
<feature type="transmembrane region" description="Helical" evidence="1">
    <location>
        <begin position="57"/>
        <end position="78"/>
    </location>
</feature>
<comment type="caution">
    <text evidence="2">The sequence shown here is derived from an EMBL/GenBank/DDBJ whole genome shotgun (WGS) entry which is preliminary data.</text>
</comment>
<organism evidence="2 3">
    <name type="scientific">Ensete ventricosum</name>
    <name type="common">Abyssinian banana</name>
    <name type="synonym">Musa ensete</name>
    <dbReference type="NCBI Taxonomy" id="4639"/>
    <lineage>
        <taxon>Eukaryota</taxon>
        <taxon>Viridiplantae</taxon>
        <taxon>Streptophyta</taxon>
        <taxon>Embryophyta</taxon>
        <taxon>Tracheophyta</taxon>
        <taxon>Spermatophyta</taxon>
        <taxon>Magnoliopsida</taxon>
        <taxon>Liliopsida</taxon>
        <taxon>Zingiberales</taxon>
        <taxon>Musaceae</taxon>
        <taxon>Ensete</taxon>
    </lineage>
</organism>
<evidence type="ECO:0000313" key="3">
    <source>
        <dbReference type="Proteomes" id="UP000287651"/>
    </source>
</evidence>
<protein>
    <submittedName>
        <fullName evidence="2">Uncharacterized protein</fullName>
    </submittedName>
</protein>
<dbReference type="Proteomes" id="UP000287651">
    <property type="component" value="Unassembled WGS sequence"/>
</dbReference>
<keyword evidence="1" id="KW-1133">Transmembrane helix</keyword>
<dbReference type="AlphaFoldDB" id="A0A426YSU3"/>
<accession>A0A426YSU3</accession>
<dbReference type="EMBL" id="AMZH03010421">
    <property type="protein sequence ID" value="RRT54787.1"/>
    <property type="molecule type" value="Genomic_DNA"/>
</dbReference>
<evidence type="ECO:0000313" key="2">
    <source>
        <dbReference type="EMBL" id="RRT54787.1"/>
    </source>
</evidence>
<keyword evidence="1" id="KW-0472">Membrane</keyword>
<dbReference type="Pfam" id="PF12056">
    <property type="entry name" value="DUF3537"/>
    <property type="match status" value="1"/>
</dbReference>
<evidence type="ECO:0000256" key="1">
    <source>
        <dbReference type="SAM" id="Phobius"/>
    </source>
</evidence>